<feature type="compositionally biased region" description="Gly residues" evidence="2">
    <location>
        <begin position="120"/>
        <end position="131"/>
    </location>
</feature>
<gene>
    <name evidence="4" type="ORF">MMEN_LOCUS3655</name>
</gene>
<feature type="region of interest" description="Disordered" evidence="2">
    <location>
        <begin position="74"/>
        <end position="262"/>
    </location>
</feature>
<feature type="compositionally biased region" description="Pro residues" evidence="2">
    <location>
        <begin position="236"/>
        <end position="251"/>
    </location>
</feature>
<dbReference type="PANTHER" id="PTHR16271">
    <property type="entry name" value="F-BOX ONLY PROTEIN 34/46 FAMILY MEMBER"/>
    <property type="match status" value="1"/>
</dbReference>
<feature type="domain" description="F-box" evidence="3">
    <location>
        <begin position="352"/>
        <end position="404"/>
    </location>
</feature>
<evidence type="ECO:0000256" key="1">
    <source>
        <dbReference type="ARBA" id="ARBA00022786"/>
    </source>
</evidence>
<feature type="region of interest" description="Disordered" evidence="2">
    <location>
        <begin position="1"/>
        <end position="23"/>
    </location>
</feature>
<dbReference type="PROSITE" id="PS50181">
    <property type="entry name" value="FBOX"/>
    <property type="match status" value="1"/>
</dbReference>
<sequence>MGVLSGNAPRCPGLKAPRPDPDADLSVWAVIRPGHVREKIAIFAAEGRWSDPAHDSASPVGLRRHERVLMVCAAKAKGSRGGDSTPKRRRRSENSPKLPRDQRNQLSGEQPAPMASKLAGGVGGGEPGTVGGDEDRQKVSVGEMVAFLERRASKQKPRPKPAPHLQRSSASITLSRPPAPPEVRPEEEPDSVRVSDMVARLEGECVRRQKEEGGVSRSSSLRRGAGRVLLTAGDQSPPPGRPLPPPAPPTAPGFSPKVPSLSEGPVVRAESAICRVAPPLPSQEEEPLPGLLFLSPPGAEAAPPPQSDPGGDTPPPPGAPPCPPPGREGRGPAASPDFLALRRRLQRLLAPQPLLLLLPPHLLLKILLLLPTRSLAALKCACTRLRLLIDDYAPRPADSLWVSDPRYRDDPCKQCKRRHRPGDVSLCRWHHKPYCQALPYGPGYWMCCRGARRDAPGCNVGLHDNRWVPAFHSINVPIYRGSRSPDN</sequence>
<reference evidence="4" key="1">
    <citation type="submission" date="2021-05" db="EMBL/GenBank/DDBJ databases">
        <authorList>
            <person name="Tigano A."/>
        </authorList>
    </citation>
    <scope>NUCLEOTIDE SEQUENCE</scope>
</reference>
<evidence type="ECO:0000259" key="3">
    <source>
        <dbReference type="PROSITE" id="PS50181"/>
    </source>
</evidence>
<evidence type="ECO:0000256" key="2">
    <source>
        <dbReference type="SAM" id="MobiDB-lite"/>
    </source>
</evidence>
<accession>A0A8S4AEH4</accession>
<comment type="caution">
    <text evidence="4">The sequence shown here is derived from an EMBL/GenBank/DDBJ whole genome shotgun (WGS) entry which is preliminary data.</text>
</comment>
<dbReference type="Pfam" id="PF00646">
    <property type="entry name" value="F-box"/>
    <property type="match status" value="1"/>
</dbReference>
<dbReference type="SUPFAM" id="SSF81383">
    <property type="entry name" value="F-box domain"/>
    <property type="match status" value="1"/>
</dbReference>
<dbReference type="InterPro" id="IPR036047">
    <property type="entry name" value="F-box-like_dom_sf"/>
</dbReference>
<evidence type="ECO:0000313" key="5">
    <source>
        <dbReference type="Proteomes" id="UP000677803"/>
    </source>
</evidence>
<dbReference type="EMBL" id="CAJRST010002224">
    <property type="protein sequence ID" value="CAG5866963.1"/>
    <property type="molecule type" value="Genomic_DNA"/>
</dbReference>
<feature type="compositionally biased region" description="Basic and acidic residues" evidence="2">
    <location>
        <begin position="92"/>
        <end position="103"/>
    </location>
</feature>
<dbReference type="AlphaFoldDB" id="A0A8S4AEH4"/>
<dbReference type="OrthoDB" id="10052741at2759"/>
<dbReference type="PANTHER" id="PTHR16271:SF11">
    <property type="entry name" value="F-BOX ONLY PROTEIN 34"/>
    <property type="match status" value="1"/>
</dbReference>
<keyword evidence="1" id="KW-0833">Ubl conjugation pathway</keyword>
<feature type="compositionally biased region" description="Pro residues" evidence="2">
    <location>
        <begin position="302"/>
        <end position="326"/>
    </location>
</feature>
<feature type="compositionally biased region" description="Basic and acidic residues" evidence="2">
    <location>
        <begin position="183"/>
        <end position="214"/>
    </location>
</feature>
<keyword evidence="5" id="KW-1185">Reference proteome</keyword>
<protein>
    <submittedName>
        <fullName evidence="4">(Atlantic silverside) hypothetical protein</fullName>
    </submittedName>
</protein>
<organism evidence="4 5">
    <name type="scientific">Menidia menidia</name>
    <name type="common">Atlantic silverside</name>
    <dbReference type="NCBI Taxonomy" id="238744"/>
    <lineage>
        <taxon>Eukaryota</taxon>
        <taxon>Metazoa</taxon>
        <taxon>Chordata</taxon>
        <taxon>Craniata</taxon>
        <taxon>Vertebrata</taxon>
        <taxon>Euteleostomi</taxon>
        <taxon>Actinopterygii</taxon>
        <taxon>Neopterygii</taxon>
        <taxon>Teleostei</taxon>
        <taxon>Neoteleostei</taxon>
        <taxon>Acanthomorphata</taxon>
        <taxon>Ovalentaria</taxon>
        <taxon>Atherinomorphae</taxon>
        <taxon>Atheriniformes</taxon>
        <taxon>Atherinopsidae</taxon>
        <taxon>Menidiinae</taxon>
        <taxon>Menidia</taxon>
    </lineage>
</organism>
<name>A0A8S4AEH4_9TELE</name>
<dbReference type="InterPro" id="IPR039594">
    <property type="entry name" value="FBXO34/46"/>
</dbReference>
<feature type="region of interest" description="Disordered" evidence="2">
    <location>
        <begin position="280"/>
        <end position="335"/>
    </location>
</feature>
<dbReference type="SMART" id="SM00256">
    <property type="entry name" value="FBOX"/>
    <property type="match status" value="1"/>
</dbReference>
<feature type="compositionally biased region" description="Low complexity" evidence="2">
    <location>
        <begin position="215"/>
        <end position="230"/>
    </location>
</feature>
<proteinExistence type="predicted"/>
<feature type="compositionally biased region" description="Low complexity" evidence="2">
    <location>
        <begin position="288"/>
        <end position="297"/>
    </location>
</feature>
<dbReference type="InterPro" id="IPR001810">
    <property type="entry name" value="F-box_dom"/>
</dbReference>
<evidence type="ECO:0000313" key="4">
    <source>
        <dbReference type="EMBL" id="CAG5866963.1"/>
    </source>
</evidence>
<dbReference type="Proteomes" id="UP000677803">
    <property type="component" value="Unassembled WGS sequence"/>
</dbReference>